<protein>
    <submittedName>
        <fullName evidence="1">Uncharacterized protein</fullName>
    </submittedName>
</protein>
<comment type="caution">
    <text evidence="1">The sequence shown here is derived from an EMBL/GenBank/DDBJ whole genome shotgun (WGS) entry which is preliminary data.</text>
</comment>
<reference evidence="1" key="1">
    <citation type="submission" date="2022-07" db="EMBL/GenBank/DDBJ databases">
        <title>Genome Sequence of Phlebia brevispora.</title>
        <authorList>
            <person name="Buettner E."/>
        </authorList>
    </citation>
    <scope>NUCLEOTIDE SEQUENCE</scope>
    <source>
        <strain evidence="1">MPL23</strain>
    </source>
</reference>
<sequence>MVNWQDPETLALDALAVVKVVHFVDGVYLWDWMMGLPYEYRLITRRQERPWPMFIYLACRLFTFALIVADLVGFNVTVKIDCVYRDMAEAQGNDPPGHRNIRHKRSLPNIWRVLKAVVCSLINTSSLRTLGVAKGPEADWDPVNKTCVEFNTVKNRMNIWVSLATDIALLGLMLLGLWTYKGSGNLWTLGVIWFIVAVICYIPSAVLISLNLNDPLNLVTQTPTCKFHLSVLIFLLTIVSTIRAICTTRMQRKLSEYATSTPTPYAETSSDSFAGLTYLVAFSSAAISQSMKFARRPGARPAEDSPVVSDDVNPKPTFIAMDRMGDNARTSDSDPYDSTENKDAVTYIV</sequence>
<accession>A0ACC1SF66</accession>
<organism evidence="1 2">
    <name type="scientific">Phlebia brevispora</name>
    <dbReference type="NCBI Taxonomy" id="194682"/>
    <lineage>
        <taxon>Eukaryota</taxon>
        <taxon>Fungi</taxon>
        <taxon>Dikarya</taxon>
        <taxon>Basidiomycota</taxon>
        <taxon>Agaricomycotina</taxon>
        <taxon>Agaricomycetes</taxon>
        <taxon>Polyporales</taxon>
        <taxon>Meruliaceae</taxon>
        <taxon>Phlebia</taxon>
    </lineage>
</organism>
<proteinExistence type="predicted"/>
<dbReference type="EMBL" id="JANHOG010001362">
    <property type="protein sequence ID" value="KAJ3538327.1"/>
    <property type="molecule type" value="Genomic_DNA"/>
</dbReference>
<evidence type="ECO:0000313" key="2">
    <source>
        <dbReference type="Proteomes" id="UP001148662"/>
    </source>
</evidence>
<name>A0ACC1SF66_9APHY</name>
<gene>
    <name evidence="1" type="ORF">NM688_g6536</name>
</gene>
<dbReference type="Proteomes" id="UP001148662">
    <property type="component" value="Unassembled WGS sequence"/>
</dbReference>
<keyword evidence="2" id="KW-1185">Reference proteome</keyword>
<evidence type="ECO:0000313" key="1">
    <source>
        <dbReference type="EMBL" id="KAJ3538327.1"/>
    </source>
</evidence>